<evidence type="ECO:0000259" key="7">
    <source>
        <dbReference type="PROSITE" id="PS50902"/>
    </source>
</evidence>
<evidence type="ECO:0000256" key="1">
    <source>
        <dbReference type="ARBA" id="ARBA00001917"/>
    </source>
</evidence>
<dbReference type="eggNOG" id="COG0716">
    <property type="taxonomic scope" value="Bacteria"/>
</dbReference>
<accession>H1DKD7</accession>
<comment type="caution">
    <text evidence="8">The sequence shown here is derived from an EMBL/GenBank/DDBJ whole genome shotgun (WGS) entry which is preliminary data.</text>
</comment>
<keyword evidence="3" id="KW-0813">Transport</keyword>
<dbReference type="AlphaFoldDB" id="H1DKD7"/>
<keyword evidence="5" id="KW-0288">FMN</keyword>
<dbReference type="PIRSF" id="PIRSF038996">
    <property type="entry name" value="FldA"/>
    <property type="match status" value="1"/>
</dbReference>
<dbReference type="PANTHER" id="PTHR42809">
    <property type="entry name" value="FLAVODOXIN 2"/>
    <property type="match status" value="1"/>
</dbReference>
<evidence type="ECO:0000256" key="5">
    <source>
        <dbReference type="ARBA" id="ARBA00022643"/>
    </source>
</evidence>
<dbReference type="STRING" id="742817.HMPREF9449_02723"/>
<dbReference type="InterPro" id="IPR050619">
    <property type="entry name" value="Flavodoxin"/>
</dbReference>
<dbReference type="PATRIC" id="fig|742817.3.peg.2916"/>
<dbReference type="EMBL" id="ADMC01000028">
    <property type="protein sequence ID" value="EHP45751.1"/>
    <property type="molecule type" value="Genomic_DNA"/>
</dbReference>
<dbReference type="Gene3D" id="3.40.50.360">
    <property type="match status" value="1"/>
</dbReference>
<dbReference type="Pfam" id="PF00258">
    <property type="entry name" value="Flavodoxin_1"/>
    <property type="match status" value="1"/>
</dbReference>
<protein>
    <submittedName>
        <fullName evidence="8">Flavodoxin</fullName>
    </submittedName>
</protein>
<dbReference type="PROSITE" id="PS50902">
    <property type="entry name" value="FLAVODOXIN_LIKE"/>
    <property type="match status" value="1"/>
</dbReference>
<gene>
    <name evidence="8" type="ORF">HMPREF9449_02723</name>
</gene>
<evidence type="ECO:0000256" key="2">
    <source>
        <dbReference type="ARBA" id="ARBA00005267"/>
    </source>
</evidence>
<feature type="domain" description="Flavodoxin-like" evidence="7">
    <location>
        <begin position="32"/>
        <end position="196"/>
    </location>
</feature>
<evidence type="ECO:0000256" key="3">
    <source>
        <dbReference type="ARBA" id="ARBA00022448"/>
    </source>
</evidence>
<evidence type="ECO:0000256" key="4">
    <source>
        <dbReference type="ARBA" id="ARBA00022630"/>
    </source>
</evidence>
<reference evidence="8 9" key="1">
    <citation type="submission" date="2012-01" db="EMBL/GenBank/DDBJ databases">
        <title>The Genome Sequence of Odoribacter laneus YIT 12061.</title>
        <authorList>
            <consortium name="The Broad Institute Genome Sequencing Platform"/>
            <person name="Earl A."/>
            <person name="Ward D."/>
            <person name="Feldgarden M."/>
            <person name="Gevers D."/>
            <person name="Morotomi M."/>
            <person name="Young S.K."/>
            <person name="Zeng Q."/>
            <person name="Gargeya S."/>
            <person name="Fitzgerald M."/>
            <person name="Haas B."/>
            <person name="Abouelleil A."/>
            <person name="Alvarado L."/>
            <person name="Arachchi H.M."/>
            <person name="Berlin A."/>
            <person name="Chapman S.B."/>
            <person name="Gearin G."/>
            <person name="Goldberg J."/>
            <person name="Griggs A."/>
            <person name="Gujja S."/>
            <person name="Hansen M."/>
            <person name="Heiman D."/>
            <person name="Howarth C."/>
            <person name="Larimer J."/>
            <person name="Lui A."/>
            <person name="MacDonald P.J.P."/>
            <person name="McCowen C."/>
            <person name="Montmayeur A."/>
            <person name="Murphy C."/>
            <person name="Neiman D."/>
            <person name="Pearson M."/>
            <person name="Priest M."/>
            <person name="Roberts A."/>
            <person name="Saif S."/>
            <person name="Shea T."/>
            <person name="Sisk P."/>
            <person name="Stolte C."/>
            <person name="Sykes S."/>
            <person name="Wortman J."/>
            <person name="Nusbaum C."/>
            <person name="Birren B."/>
        </authorList>
    </citation>
    <scope>NUCLEOTIDE SEQUENCE [LARGE SCALE GENOMIC DNA]</scope>
    <source>
        <strain evidence="8 9">YIT 12061</strain>
    </source>
</reference>
<dbReference type="RefSeq" id="WP_009137867.1">
    <property type="nucleotide sequence ID" value="NZ_JH594597.1"/>
</dbReference>
<organism evidence="8 9">
    <name type="scientific">Odoribacter laneus YIT 12061</name>
    <dbReference type="NCBI Taxonomy" id="742817"/>
    <lineage>
        <taxon>Bacteria</taxon>
        <taxon>Pseudomonadati</taxon>
        <taxon>Bacteroidota</taxon>
        <taxon>Bacteroidia</taxon>
        <taxon>Bacteroidales</taxon>
        <taxon>Odoribacteraceae</taxon>
        <taxon>Odoribacter</taxon>
    </lineage>
</organism>
<keyword evidence="6" id="KW-0249">Electron transport</keyword>
<keyword evidence="4" id="KW-0285">Flavoprotein</keyword>
<proteinExistence type="inferred from homology"/>
<dbReference type="NCBIfam" id="TIGR01752">
    <property type="entry name" value="flav_long"/>
    <property type="match status" value="1"/>
</dbReference>
<name>H1DKD7_9BACT</name>
<dbReference type="HOGENOM" id="CLU_051402_1_0_10"/>
<dbReference type="SUPFAM" id="SSF52218">
    <property type="entry name" value="Flavoproteins"/>
    <property type="match status" value="1"/>
</dbReference>
<dbReference type="GeneID" id="98070253"/>
<evidence type="ECO:0000313" key="8">
    <source>
        <dbReference type="EMBL" id="EHP45751.1"/>
    </source>
</evidence>
<dbReference type="InterPro" id="IPR029039">
    <property type="entry name" value="Flavoprotein-like_sf"/>
</dbReference>
<comment type="similarity">
    <text evidence="2">Belongs to the flavodoxin family.</text>
</comment>
<evidence type="ECO:0000256" key="6">
    <source>
        <dbReference type="ARBA" id="ARBA00022982"/>
    </source>
</evidence>
<dbReference type="InterPro" id="IPR010086">
    <property type="entry name" value="Flavodoxin_lc"/>
</dbReference>
<dbReference type="Proteomes" id="UP000004892">
    <property type="component" value="Unassembled WGS sequence"/>
</dbReference>
<evidence type="ECO:0000313" key="9">
    <source>
        <dbReference type="Proteomes" id="UP000004892"/>
    </source>
</evidence>
<dbReference type="GO" id="GO:0010181">
    <property type="term" value="F:FMN binding"/>
    <property type="evidence" value="ECO:0007669"/>
    <property type="project" value="InterPro"/>
</dbReference>
<keyword evidence="9" id="KW-1185">Reference proteome</keyword>
<comment type="cofactor">
    <cofactor evidence="1">
        <name>FMN</name>
        <dbReference type="ChEBI" id="CHEBI:58210"/>
    </cofactor>
</comment>
<dbReference type="InterPro" id="IPR008254">
    <property type="entry name" value="Flavodoxin/NO_synth"/>
</dbReference>
<dbReference type="PANTHER" id="PTHR42809:SF1">
    <property type="entry name" value="FLAVODOXIN 1"/>
    <property type="match status" value="1"/>
</dbReference>
<sequence length="201" mass="22856">MQDNQKEEKPQLTADLEGNYLLDKKSRDLKGIGLFYAPSGGNVHKVAKRIKQRIKDQAVDMFYIQEIRPEKFLDYQNLILVSSTLGKDAWNNDETDEWAAFLPGLQKINLEGRRVALVGLGDHIKYPNNFVDGMQDLADLVRKNGALLVGKTLPDHYTFTMSRAVEKGQFVGLPLDEDNEPEKTDARLDRWLKQVLPELTA</sequence>